<dbReference type="PANTHER" id="PTHR43639:SF1">
    <property type="entry name" value="SHORT-CHAIN DEHYDROGENASE_REDUCTASE FAMILY PROTEIN"/>
    <property type="match status" value="1"/>
</dbReference>
<gene>
    <name evidence="3" type="ORF">CF165_47185</name>
</gene>
<evidence type="ECO:0000256" key="2">
    <source>
        <dbReference type="ARBA" id="ARBA00023002"/>
    </source>
</evidence>
<dbReference type="InterPro" id="IPR020904">
    <property type="entry name" value="Sc_DH/Rdtase_CS"/>
</dbReference>
<comment type="similarity">
    <text evidence="1">Belongs to the short-chain dehydrogenases/reductases (SDR) family.</text>
</comment>
<dbReference type="GO" id="GO:0016491">
    <property type="term" value="F:oxidoreductase activity"/>
    <property type="evidence" value="ECO:0007669"/>
    <property type="project" value="UniProtKB-KW"/>
</dbReference>
<name>A0A229SL06_9PSEU</name>
<dbReference type="Pfam" id="PF13561">
    <property type="entry name" value="adh_short_C2"/>
    <property type="match status" value="1"/>
</dbReference>
<dbReference type="CDD" id="cd05233">
    <property type="entry name" value="SDR_c"/>
    <property type="match status" value="1"/>
</dbReference>
<dbReference type="InterPro" id="IPR036291">
    <property type="entry name" value="NAD(P)-bd_dom_sf"/>
</dbReference>
<evidence type="ECO:0000313" key="4">
    <source>
        <dbReference type="Proteomes" id="UP000215199"/>
    </source>
</evidence>
<evidence type="ECO:0000256" key="1">
    <source>
        <dbReference type="ARBA" id="ARBA00006484"/>
    </source>
</evidence>
<proteinExistence type="inferred from homology"/>
<evidence type="ECO:0000313" key="3">
    <source>
        <dbReference type="EMBL" id="OXM59533.1"/>
    </source>
</evidence>
<dbReference type="Proteomes" id="UP000215199">
    <property type="component" value="Unassembled WGS sequence"/>
</dbReference>
<sequence>MSTGRDTVGKLAGRVAVVTGGGTGLGREIVEAFAGAGAAVVIASRKLEACERAAAEVHERHGVEALALSCNVGVWSECEALVESVHDKFGQADVLVNNAGAAPMYRDMTDLTERMWRKVLDVNLLGAVALSQGFGLRMAEVGRGSIINITSTGAVRPKDPFVPYAVAKAGLNTLTEAFAQSLGPRGVRVNAIQCGPFATQMASAWDDKVVNVLERTAALRRIGQPHEIQAAALYLASDEAAFMTGAILQLDGGATF</sequence>
<dbReference type="NCBIfam" id="NF005559">
    <property type="entry name" value="PRK07231.1"/>
    <property type="match status" value="1"/>
</dbReference>
<dbReference type="EMBL" id="NMUL01000080">
    <property type="protein sequence ID" value="OXM59533.1"/>
    <property type="molecule type" value="Genomic_DNA"/>
</dbReference>
<dbReference type="OrthoDB" id="286404at2"/>
<dbReference type="PRINTS" id="PR00081">
    <property type="entry name" value="GDHRDH"/>
</dbReference>
<dbReference type="FunFam" id="3.40.50.720:FF:000084">
    <property type="entry name" value="Short-chain dehydrogenase reductase"/>
    <property type="match status" value="1"/>
</dbReference>
<dbReference type="PANTHER" id="PTHR43639">
    <property type="entry name" value="OXIDOREDUCTASE, SHORT-CHAIN DEHYDROGENASE/REDUCTASE FAMILY (AFU_ORTHOLOGUE AFUA_5G02870)"/>
    <property type="match status" value="1"/>
</dbReference>
<protein>
    <submittedName>
        <fullName evidence="3">Short-chain dehydrogenase</fullName>
    </submittedName>
</protein>
<dbReference type="InterPro" id="IPR002347">
    <property type="entry name" value="SDR_fam"/>
</dbReference>
<reference evidence="4" key="1">
    <citation type="submission" date="2017-07" db="EMBL/GenBank/DDBJ databases">
        <title>Comparative genome mining reveals phylogenetic distribution patterns of secondary metabolites in Amycolatopsis.</title>
        <authorList>
            <person name="Adamek M."/>
            <person name="Alanjary M."/>
            <person name="Sales-Ortells H."/>
            <person name="Goodfellow M."/>
            <person name="Bull A.T."/>
            <person name="Kalinowski J."/>
            <person name="Ziemert N."/>
        </authorList>
    </citation>
    <scope>NUCLEOTIDE SEQUENCE [LARGE SCALE GENOMIC DNA]</scope>
    <source>
        <strain evidence="4">H5</strain>
    </source>
</reference>
<dbReference type="AlphaFoldDB" id="A0A229SL06"/>
<keyword evidence="2" id="KW-0560">Oxidoreductase</keyword>
<dbReference type="PRINTS" id="PR00080">
    <property type="entry name" value="SDRFAMILY"/>
</dbReference>
<dbReference type="SUPFAM" id="SSF51735">
    <property type="entry name" value="NAD(P)-binding Rossmann-fold domains"/>
    <property type="match status" value="1"/>
</dbReference>
<keyword evidence="4" id="KW-1185">Reference proteome</keyword>
<accession>A0A229SL06</accession>
<dbReference type="Gene3D" id="3.40.50.720">
    <property type="entry name" value="NAD(P)-binding Rossmann-like Domain"/>
    <property type="match status" value="1"/>
</dbReference>
<comment type="caution">
    <text evidence="3">The sequence shown here is derived from an EMBL/GenBank/DDBJ whole genome shotgun (WGS) entry which is preliminary data.</text>
</comment>
<dbReference type="PROSITE" id="PS00061">
    <property type="entry name" value="ADH_SHORT"/>
    <property type="match status" value="1"/>
</dbReference>
<organism evidence="3 4">
    <name type="scientific">Amycolatopsis vastitatis</name>
    <dbReference type="NCBI Taxonomy" id="1905142"/>
    <lineage>
        <taxon>Bacteria</taxon>
        <taxon>Bacillati</taxon>
        <taxon>Actinomycetota</taxon>
        <taxon>Actinomycetes</taxon>
        <taxon>Pseudonocardiales</taxon>
        <taxon>Pseudonocardiaceae</taxon>
        <taxon>Amycolatopsis</taxon>
    </lineage>
</organism>